<protein>
    <submittedName>
        <fullName evidence="1">Uncharacterized protein</fullName>
    </submittedName>
</protein>
<dbReference type="HOGENOM" id="CLU_137330_0_0_3"/>
<keyword evidence="2" id="KW-1185">Reference proteome</keyword>
<dbReference type="KEGG" id="mic:Mic7113_0630"/>
<dbReference type="EMBL" id="CP003630">
    <property type="protein sequence ID" value="AFZ16544.1"/>
    <property type="molecule type" value="Genomic_DNA"/>
</dbReference>
<accession>K9W9U3</accession>
<proteinExistence type="predicted"/>
<evidence type="ECO:0000313" key="1">
    <source>
        <dbReference type="EMBL" id="AFZ16544.1"/>
    </source>
</evidence>
<reference evidence="1 2" key="1">
    <citation type="submission" date="2012-06" db="EMBL/GenBank/DDBJ databases">
        <title>Finished chromosome of genome of Microcoleus sp. PCC 7113.</title>
        <authorList>
            <consortium name="US DOE Joint Genome Institute"/>
            <person name="Gugger M."/>
            <person name="Coursin T."/>
            <person name="Rippka R."/>
            <person name="Tandeau De Marsac N."/>
            <person name="Huntemann M."/>
            <person name="Wei C.-L."/>
            <person name="Han J."/>
            <person name="Detter J.C."/>
            <person name="Han C."/>
            <person name="Tapia R."/>
            <person name="Chen A."/>
            <person name="Kyrpides N."/>
            <person name="Mavromatis K."/>
            <person name="Markowitz V."/>
            <person name="Szeto E."/>
            <person name="Ivanova N."/>
            <person name="Pagani I."/>
            <person name="Pati A."/>
            <person name="Goodwin L."/>
            <person name="Nordberg H.P."/>
            <person name="Cantor M.N."/>
            <person name="Hua S.X."/>
            <person name="Woyke T."/>
            <person name="Kerfeld C.A."/>
        </authorList>
    </citation>
    <scope>NUCLEOTIDE SEQUENCE [LARGE SCALE GENOMIC DNA]</scope>
    <source>
        <strain evidence="1 2">PCC 7113</strain>
    </source>
</reference>
<gene>
    <name evidence="1" type="ORF">Mic7113_0630</name>
</gene>
<dbReference type="STRING" id="1173027.Mic7113_0630"/>
<dbReference type="eggNOG" id="COG0456">
    <property type="taxonomic scope" value="Bacteria"/>
</dbReference>
<sequence>MNHTEWLRLQTEGEKICSSLRQQNYRCLKQTRRLSWKIIAPLSLPLPTGEAEHSYLLTWLPSPVSDWSLIPNDTTPTREKLWKHLQSILNTIRGTQATDQHIEQPEDYSRPWAIVRLLPDAQRYTVARFYNRADAQDHLRFLKRFIPAAEFEVIFDVPADFDSKTSVE</sequence>
<dbReference type="OrthoDB" id="489126at2"/>
<organism evidence="1 2">
    <name type="scientific">Allocoleopsis franciscana PCC 7113</name>
    <dbReference type="NCBI Taxonomy" id="1173027"/>
    <lineage>
        <taxon>Bacteria</taxon>
        <taxon>Bacillati</taxon>
        <taxon>Cyanobacteriota</taxon>
        <taxon>Cyanophyceae</taxon>
        <taxon>Coleofasciculales</taxon>
        <taxon>Coleofasciculaceae</taxon>
        <taxon>Allocoleopsis</taxon>
        <taxon>Allocoleopsis franciscana</taxon>
    </lineage>
</organism>
<name>K9W9U3_9CYAN</name>
<dbReference type="AlphaFoldDB" id="K9W9U3"/>
<dbReference type="RefSeq" id="WP_015180707.1">
    <property type="nucleotide sequence ID" value="NC_019738.1"/>
</dbReference>
<evidence type="ECO:0000313" key="2">
    <source>
        <dbReference type="Proteomes" id="UP000010471"/>
    </source>
</evidence>
<dbReference type="Proteomes" id="UP000010471">
    <property type="component" value="Chromosome"/>
</dbReference>